<name>X0WAB7_9ZZZZ</name>
<dbReference type="AlphaFoldDB" id="X0WAB7"/>
<reference evidence="2" key="1">
    <citation type="journal article" date="2014" name="Front. Microbiol.">
        <title>High frequency of phylogenetically diverse reductive dehalogenase-homologous genes in deep subseafloor sedimentary metagenomes.</title>
        <authorList>
            <person name="Kawai M."/>
            <person name="Futagami T."/>
            <person name="Toyoda A."/>
            <person name="Takaki Y."/>
            <person name="Nishi S."/>
            <person name="Hori S."/>
            <person name="Arai W."/>
            <person name="Tsubouchi T."/>
            <person name="Morono Y."/>
            <person name="Uchiyama I."/>
            <person name="Ito T."/>
            <person name="Fujiyama A."/>
            <person name="Inagaki F."/>
            <person name="Takami H."/>
        </authorList>
    </citation>
    <scope>NUCLEOTIDE SEQUENCE</scope>
    <source>
        <strain evidence="2">Expedition CK06-06</strain>
    </source>
</reference>
<gene>
    <name evidence="2" type="ORF">S01H1_33247</name>
</gene>
<organism evidence="2">
    <name type="scientific">marine sediment metagenome</name>
    <dbReference type="NCBI Taxonomy" id="412755"/>
    <lineage>
        <taxon>unclassified sequences</taxon>
        <taxon>metagenomes</taxon>
        <taxon>ecological metagenomes</taxon>
    </lineage>
</organism>
<comment type="caution">
    <text evidence="2">The sequence shown here is derived from an EMBL/GenBank/DDBJ whole genome shotgun (WGS) entry which is preliminary data.</text>
</comment>
<keyword evidence="1" id="KW-0472">Membrane</keyword>
<keyword evidence="1" id="KW-1133">Transmembrane helix</keyword>
<proteinExistence type="predicted"/>
<accession>X0WAB7</accession>
<sequence>MKSFSLMVKSQREIAAVTVVALTLVFLLVASMVLTNVMNNRLYLHAAFYV</sequence>
<evidence type="ECO:0000256" key="1">
    <source>
        <dbReference type="SAM" id="Phobius"/>
    </source>
</evidence>
<feature type="transmembrane region" description="Helical" evidence="1">
    <location>
        <begin position="12"/>
        <end position="34"/>
    </location>
</feature>
<protein>
    <submittedName>
        <fullName evidence="2">Uncharacterized protein</fullName>
    </submittedName>
</protein>
<evidence type="ECO:0000313" key="2">
    <source>
        <dbReference type="EMBL" id="GAG09606.1"/>
    </source>
</evidence>
<keyword evidence="1" id="KW-0812">Transmembrane</keyword>
<feature type="non-terminal residue" evidence="2">
    <location>
        <position position="50"/>
    </location>
</feature>
<dbReference type="EMBL" id="BARS01020635">
    <property type="protein sequence ID" value="GAG09606.1"/>
    <property type="molecule type" value="Genomic_DNA"/>
</dbReference>